<dbReference type="Proteomes" id="UP000194841">
    <property type="component" value="Unassembled WGS sequence"/>
</dbReference>
<proteinExistence type="predicted"/>
<accession>A0A244CUB7</accession>
<evidence type="ECO:0008006" key="3">
    <source>
        <dbReference type="Google" id="ProtNLM"/>
    </source>
</evidence>
<gene>
    <name evidence="1" type="ORF">B1199_02665</name>
</gene>
<dbReference type="InterPro" id="IPR016875">
    <property type="entry name" value="UCP028200"/>
</dbReference>
<dbReference type="PIRSF" id="PIRSF028200">
    <property type="entry name" value="UCP028200"/>
    <property type="match status" value="1"/>
</dbReference>
<keyword evidence="2" id="KW-1185">Reference proteome</keyword>
<evidence type="ECO:0000313" key="1">
    <source>
        <dbReference type="EMBL" id="OUL59195.1"/>
    </source>
</evidence>
<sequence>MNSRNFILIILCVLALSGCSTTFIYNNLPWLADYWVDDYVDLDKQQSKQLKAEVEKLRRWHRSHALPQYRQLLIEIKTGISKPLDAQHLLEWRETSQMYWQDVVRQANDPILELAVSLSAQQKQEFVENVSKKISRQFREFEELSEQEVVEVRIEQMLSSYKNWLGKLSDKQVSLIKEAALATASTKDHRFEYKQRRLDALRNVFTQTVLDEFEFRAELTEIIVNTEQYKSDQFIALSAIDKHTHAALQARILATLSAKQQRHLIKELNKWIDDIDTIIEDGD</sequence>
<dbReference type="RefSeq" id="WP_086742588.1">
    <property type="nucleotide sequence ID" value="NZ_MWPV01000001.1"/>
</dbReference>
<dbReference type="EMBL" id="MWPV01000001">
    <property type="protein sequence ID" value="OUL59195.1"/>
    <property type="molecule type" value="Genomic_DNA"/>
</dbReference>
<dbReference type="Pfam" id="PF19795">
    <property type="entry name" value="DUF6279"/>
    <property type="match status" value="1"/>
</dbReference>
<dbReference type="OrthoDB" id="5767052at2"/>
<comment type="caution">
    <text evidence="1">The sequence shown here is derived from an EMBL/GenBank/DDBJ whole genome shotgun (WGS) entry which is preliminary data.</text>
</comment>
<name>A0A244CUB7_PSEDV</name>
<evidence type="ECO:0000313" key="2">
    <source>
        <dbReference type="Proteomes" id="UP000194841"/>
    </source>
</evidence>
<organism evidence="1 2">
    <name type="scientific">Pseudoalteromonas ulvae</name>
    <dbReference type="NCBI Taxonomy" id="107327"/>
    <lineage>
        <taxon>Bacteria</taxon>
        <taxon>Pseudomonadati</taxon>
        <taxon>Pseudomonadota</taxon>
        <taxon>Gammaproteobacteria</taxon>
        <taxon>Alteromonadales</taxon>
        <taxon>Pseudoalteromonadaceae</taxon>
        <taxon>Pseudoalteromonas</taxon>
    </lineage>
</organism>
<protein>
    <recommendedName>
        <fullName evidence="3">Lipoprotein</fullName>
    </recommendedName>
</protein>
<dbReference type="AlphaFoldDB" id="A0A244CUB7"/>
<reference evidence="1 2" key="1">
    <citation type="submission" date="2017-02" db="EMBL/GenBank/DDBJ databases">
        <title>Pseudoalteromonas ulvae TC14 Genome.</title>
        <authorList>
            <person name="Molmeret M."/>
        </authorList>
    </citation>
    <scope>NUCLEOTIDE SEQUENCE [LARGE SCALE GENOMIC DNA]</scope>
    <source>
        <strain evidence="1">TC14</strain>
    </source>
</reference>
<dbReference type="PROSITE" id="PS51257">
    <property type="entry name" value="PROKAR_LIPOPROTEIN"/>
    <property type="match status" value="1"/>
</dbReference>